<feature type="non-terminal residue" evidence="8">
    <location>
        <position position="423"/>
    </location>
</feature>
<dbReference type="InterPro" id="IPR049561">
    <property type="entry name" value="NSUN5_7_fdxn-like"/>
</dbReference>
<dbReference type="AlphaFoldDB" id="R7V1A2"/>
<accession>R7V1A2</accession>
<organism evidence="8">
    <name type="scientific">Capitella teleta</name>
    <name type="common">Polychaete worm</name>
    <dbReference type="NCBI Taxonomy" id="283909"/>
    <lineage>
        <taxon>Eukaryota</taxon>
        <taxon>Metazoa</taxon>
        <taxon>Spiralia</taxon>
        <taxon>Lophotrochozoa</taxon>
        <taxon>Annelida</taxon>
        <taxon>Polychaeta</taxon>
        <taxon>Sedentaria</taxon>
        <taxon>Scolecida</taxon>
        <taxon>Capitellidae</taxon>
        <taxon>Capitella</taxon>
    </lineage>
</organism>
<evidence type="ECO:0000256" key="3">
    <source>
        <dbReference type="ARBA" id="ARBA00022691"/>
    </source>
</evidence>
<dbReference type="Pfam" id="PF21153">
    <property type="entry name" value="NSUN5_N"/>
    <property type="match status" value="1"/>
</dbReference>
<evidence type="ECO:0000256" key="5">
    <source>
        <dbReference type="PROSITE-ProRule" id="PRU01023"/>
    </source>
</evidence>
<evidence type="ECO:0000256" key="4">
    <source>
        <dbReference type="ARBA" id="ARBA00022884"/>
    </source>
</evidence>
<keyword evidence="3 5" id="KW-0949">S-adenosyl-L-methionine</keyword>
<evidence type="ECO:0000256" key="6">
    <source>
        <dbReference type="SAM" id="Coils"/>
    </source>
</evidence>
<dbReference type="Pfam" id="PF21148">
    <property type="entry name" value="NSUN5_fdxn-like"/>
    <property type="match status" value="1"/>
</dbReference>
<dbReference type="EMBL" id="AMQN01005473">
    <property type="status" value="NOT_ANNOTATED_CDS"/>
    <property type="molecule type" value="Genomic_DNA"/>
</dbReference>
<dbReference type="InterPro" id="IPR001678">
    <property type="entry name" value="MeTrfase_RsmB-F_NOP2_dom"/>
</dbReference>
<reference evidence="8 10" key="2">
    <citation type="journal article" date="2013" name="Nature">
        <title>Insights into bilaterian evolution from three spiralian genomes.</title>
        <authorList>
            <person name="Simakov O."/>
            <person name="Marletaz F."/>
            <person name="Cho S.J."/>
            <person name="Edsinger-Gonzales E."/>
            <person name="Havlak P."/>
            <person name="Hellsten U."/>
            <person name="Kuo D.H."/>
            <person name="Larsson T."/>
            <person name="Lv J."/>
            <person name="Arendt D."/>
            <person name="Savage R."/>
            <person name="Osoegawa K."/>
            <person name="de Jong P."/>
            <person name="Grimwood J."/>
            <person name="Chapman J.A."/>
            <person name="Shapiro H."/>
            <person name="Aerts A."/>
            <person name="Otillar R.P."/>
            <person name="Terry A.Y."/>
            <person name="Boore J.L."/>
            <person name="Grigoriev I.V."/>
            <person name="Lindberg D.R."/>
            <person name="Seaver E.C."/>
            <person name="Weisblat D.A."/>
            <person name="Putnam N.H."/>
            <person name="Rokhsar D.S."/>
        </authorList>
    </citation>
    <scope>NUCLEOTIDE SEQUENCE</scope>
    <source>
        <strain evidence="8 10">I ESC-2004</strain>
    </source>
</reference>
<dbReference type="InterPro" id="IPR048889">
    <property type="entry name" value="NSUN5_RCM1_N"/>
</dbReference>
<feature type="coiled-coil region" evidence="6">
    <location>
        <begin position="93"/>
        <end position="120"/>
    </location>
</feature>
<dbReference type="PRINTS" id="PR02008">
    <property type="entry name" value="RCMTFAMILY"/>
</dbReference>
<dbReference type="InterPro" id="IPR029063">
    <property type="entry name" value="SAM-dependent_MTases_sf"/>
</dbReference>
<comment type="similarity">
    <text evidence="5">Belongs to the class I-like SAM-binding methyltransferase superfamily. RsmB/NOP family.</text>
</comment>
<evidence type="ECO:0000256" key="1">
    <source>
        <dbReference type="ARBA" id="ARBA00022603"/>
    </source>
</evidence>
<reference evidence="9" key="3">
    <citation type="submission" date="2015-06" db="UniProtKB">
        <authorList>
            <consortium name="EnsemblMetazoa"/>
        </authorList>
    </citation>
    <scope>IDENTIFICATION</scope>
</reference>
<keyword evidence="2 5" id="KW-0808">Transferase</keyword>
<proteinExistence type="inferred from homology"/>
<evidence type="ECO:0000313" key="10">
    <source>
        <dbReference type="Proteomes" id="UP000014760"/>
    </source>
</evidence>
<keyword evidence="6" id="KW-0175">Coiled coil</keyword>
<feature type="active site" description="Nucleophile" evidence="5">
    <location>
        <position position="360"/>
    </location>
</feature>
<dbReference type="Gene3D" id="3.30.70.1170">
    <property type="entry name" value="Sun protein, domain 3"/>
    <property type="match status" value="1"/>
</dbReference>
<protein>
    <recommendedName>
        <fullName evidence="7">SAM-dependent MTase RsmB/NOP-type domain-containing protein</fullName>
    </recommendedName>
</protein>
<dbReference type="GO" id="GO:0005730">
    <property type="term" value="C:nucleolus"/>
    <property type="evidence" value="ECO:0007669"/>
    <property type="project" value="TreeGrafter"/>
</dbReference>
<dbReference type="PROSITE" id="PS51686">
    <property type="entry name" value="SAM_MT_RSMB_NOP"/>
    <property type="match status" value="1"/>
</dbReference>
<dbReference type="PANTHER" id="PTHR22807:SF4">
    <property type="entry name" value="28S RRNA (CYTOSINE-C(5))-METHYLTRANSFERASE"/>
    <property type="match status" value="1"/>
</dbReference>
<feature type="domain" description="SAM-dependent MTase RsmB/NOP-type" evidence="7">
    <location>
        <begin position="125"/>
        <end position="423"/>
    </location>
</feature>
<evidence type="ECO:0000313" key="8">
    <source>
        <dbReference type="EMBL" id="ELU12257.1"/>
    </source>
</evidence>
<dbReference type="InterPro" id="IPR049560">
    <property type="entry name" value="MeTrfase_RsmB-F_NOP2_cat"/>
</dbReference>
<dbReference type="InterPro" id="IPR023267">
    <property type="entry name" value="RCMT"/>
</dbReference>
<evidence type="ECO:0000313" key="9">
    <source>
        <dbReference type="EnsemblMetazoa" id="CapteP114718"/>
    </source>
</evidence>
<dbReference type="STRING" id="283909.R7V1A2"/>
<dbReference type="Pfam" id="PF01189">
    <property type="entry name" value="Methyltr_RsmB-F"/>
    <property type="match status" value="1"/>
</dbReference>
<dbReference type="EMBL" id="KB296106">
    <property type="protein sequence ID" value="ELU12257.1"/>
    <property type="molecule type" value="Genomic_DNA"/>
</dbReference>
<dbReference type="GO" id="GO:0008173">
    <property type="term" value="F:RNA methyltransferase activity"/>
    <property type="evidence" value="ECO:0007669"/>
    <property type="project" value="InterPro"/>
</dbReference>
<feature type="binding site" evidence="5">
    <location>
        <begin position="235"/>
        <end position="241"/>
    </location>
    <ligand>
        <name>S-adenosyl-L-methionine</name>
        <dbReference type="ChEBI" id="CHEBI:59789"/>
    </ligand>
</feature>
<dbReference type="OrthoDB" id="435282at2759"/>
<dbReference type="HOGENOM" id="CLU_005316_7_4_1"/>
<sequence length="423" mass="47485">MILLYREAASVIQNATDKKGAVKTLVLNCRFKNKKQLQALVCETLKYRSVLEKILESTGIQQHEKVLRDKWLALVTVYEFLLGQGFRKDSPYKQAVERHKAALTAELARMKIQAKAKNNSGLLSDSGASEVTIPRYVRVNTLKVSVKEVIGYFAREDFTQVTTSSARFMETVSSLKPRHFFQDPHIPELLVFAAGTDLHDHTYYKTGLIILQDKASCIPAFALQPPPGSHVVDCCAAPGNKTTHLAAIMQNQGRVIAFDRDMKRFSTMNTLIIRAGASCIRSELKDFLKVDPNAHKDVRYLLVDPSCSGSGDFCELDDFIESEGGKQEKSRLEKLSNFQAQILKHALAFPNAERVVYSTCSIHEQENESVVRDVLSQVEEDFELEELLPNFQHRGEGSFREAAKCVRMSAEIDATHGFFVACF</sequence>
<dbReference type="Gene3D" id="3.40.50.150">
    <property type="entry name" value="Vaccinia Virus protein VP39"/>
    <property type="match status" value="1"/>
</dbReference>
<keyword evidence="10" id="KW-1185">Reference proteome</keyword>
<feature type="binding site" evidence="5">
    <location>
        <position position="304"/>
    </location>
    <ligand>
        <name>S-adenosyl-L-methionine</name>
        <dbReference type="ChEBI" id="CHEBI:59789"/>
    </ligand>
</feature>
<dbReference type="EMBL" id="AMQN01005472">
    <property type="status" value="NOT_ANNOTATED_CDS"/>
    <property type="molecule type" value="Genomic_DNA"/>
</dbReference>
<gene>
    <name evidence="8" type="ORF">CAPTEDRAFT_114718</name>
</gene>
<dbReference type="GO" id="GO:0003723">
    <property type="term" value="F:RNA binding"/>
    <property type="evidence" value="ECO:0007669"/>
    <property type="project" value="UniProtKB-UniRule"/>
</dbReference>
<dbReference type="SUPFAM" id="SSF53335">
    <property type="entry name" value="S-adenosyl-L-methionine-dependent methyltransferases"/>
    <property type="match status" value="1"/>
</dbReference>
<name>R7V1A2_CAPTE</name>
<dbReference type="GO" id="GO:0070475">
    <property type="term" value="P:rRNA base methylation"/>
    <property type="evidence" value="ECO:0007669"/>
    <property type="project" value="TreeGrafter"/>
</dbReference>
<keyword evidence="4 5" id="KW-0694">RNA-binding</keyword>
<dbReference type="FunCoup" id="R7V1A2">
    <property type="interactions" value="1321"/>
</dbReference>
<feature type="binding site" evidence="5">
    <location>
        <position position="259"/>
    </location>
    <ligand>
        <name>S-adenosyl-L-methionine</name>
        <dbReference type="ChEBI" id="CHEBI:59789"/>
    </ligand>
</feature>
<keyword evidence="1 5" id="KW-0489">Methyltransferase</keyword>
<evidence type="ECO:0000256" key="2">
    <source>
        <dbReference type="ARBA" id="ARBA00022679"/>
    </source>
</evidence>
<dbReference type="OMA" id="SFKSRIY"/>
<feature type="binding site" evidence="5">
    <location>
        <position position="286"/>
    </location>
    <ligand>
        <name>S-adenosyl-L-methionine</name>
        <dbReference type="ChEBI" id="CHEBI:59789"/>
    </ligand>
</feature>
<dbReference type="PANTHER" id="PTHR22807">
    <property type="entry name" value="NOP2 YEAST -RELATED NOL1/NOP2/FMU SUN DOMAIN-CONTAINING"/>
    <property type="match status" value="1"/>
</dbReference>
<dbReference type="Proteomes" id="UP000014760">
    <property type="component" value="Unassembled WGS sequence"/>
</dbReference>
<reference evidence="10" key="1">
    <citation type="submission" date="2012-12" db="EMBL/GenBank/DDBJ databases">
        <authorList>
            <person name="Hellsten U."/>
            <person name="Grimwood J."/>
            <person name="Chapman J.A."/>
            <person name="Shapiro H."/>
            <person name="Aerts A."/>
            <person name="Otillar R.P."/>
            <person name="Terry A.Y."/>
            <person name="Boore J.L."/>
            <person name="Simakov O."/>
            <person name="Marletaz F."/>
            <person name="Cho S.-J."/>
            <person name="Edsinger-Gonzales E."/>
            <person name="Havlak P."/>
            <person name="Kuo D.-H."/>
            <person name="Larsson T."/>
            <person name="Lv J."/>
            <person name="Arendt D."/>
            <person name="Savage R."/>
            <person name="Osoegawa K."/>
            <person name="de Jong P."/>
            <person name="Lindberg D.R."/>
            <person name="Seaver E.C."/>
            <person name="Weisblat D.A."/>
            <person name="Putnam N.H."/>
            <person name="Grigoriev I.V."/>
            <person name="Rokhsar D.S."/>
        </authorList>
    </citation>
    <scope>NUCLEOTIDE SEQUENCE</scope>
    <source>
        <strain evidence="10">I ESC-2004</strain>
    </source>
</reference>
<dbReference type="EnsemblMetazoa" id="CapteT114718">
    <property type="protein sequence ID" value="CapteP114718"/>
    <property type="gene ID" value="CapteG114718"/>
</dbReference>
<evidence type="ECO:0000259" key="7">
    <source>
        <dbReference type="PROSITE" id="PS51686"/>
    </source>
</evidence>